<keyword evidence="1" id="KW-0472">Membrane</keyword>
<name>A0A150L7G9_9BACL</name>
<accession>A0A150L7G9</accession>
<dbReference type="AlphaFoldDB" id="A0A150L7G9"/>
<reference evidence="2 3" key="1">
    <citation type="submission" date="2016-01" db="EMBL/GenBank/DDBJ databases">
        <title>Draft Genome Sequences of Seven Thermophilic Sporeformers Isolated from Foods.</title>
        <authorList>
            <person name="Berendsen E.M."/>
            <person name="Wells-Bennik M.H."/>
            <person name="Krawcyk A.O."/>
            <person name="De Jong A."/>
            <person name="Holsappel S."/>
            <person name="Eijlander R.T."/>
            <person name="Kuipers O.P."/>
        </authorList>
    </citation>
    <scope>NUCLEOTIDE SEQUENCE [LARGE SCALE GENOMIC DNA]</scope>
    <source>
        <strain evidence="2 3">B4119</strain>
    </source>
</reference>
<feature type="transmembrane region" description="Helical" evidence="1">
    <location>
        <begin position="12"/>
        <end position="30"/>
    </location>
</feature>
<proteinExistence type="predicted"/>
<keyword evidence="1" id="KW-1133">Transmembrane helix</keyword>
<evidence type="ECO:0000256" key="1">
    <source>
        <dbReference type="SAM" id="Phobius"/>
    </source>
</evidence>
<sequence>MNAHQIQQLIQCPFFIFLFKLCPLPFLLFIQTDPSSSFVSLRSKDIQKGMP</sequence>
<evidence type="ECO:0000313" key="3">
    <source>
        <dbReference type="Proteomes" id="UP000075455"/>
    </source>
</evidence>
<keyword evidence="1" id="KW-0812">Transmembrane</keyword>
<dbReference type="EMBL" id="LQYS01000107">
    <property type="protein sequence ID" value="KYD08253.1"/>
    <property type="molecule type" value="Genomic_DNA"/>
</dbReference>
<protein>
    <submittedName>
        <fullName evidence="2">Uncharacterized protein</fullName>
    </submittedName>
</protein>
<comment type="caution">
    <text evidence="2">The sequence shown here is derived from an EMBL/GenBank/DDBJ whole genome shotgun (WGS) entry which is preliminary data.</text>
</comment>
<gene>
    <name evidence="2" type="ORF">B4119_4285</name>
</gene>
<organism evidence="2 3">
    <name type="scientific">Saccharococcus caldoxylosilyticus</name>
    <dbReference type="NCBI Taxonomy" id="81408"/>
    <lineage>
        <taxon>Bacteria</taxon>
        <taxon>Bacillati</taxon>
        <taxon>Bacillota</taxon>
        <taxon>Bacilli</taxon>
        <taxon>Bacillales</taxon>
        <taxon>Anoxybacillaceae</taxon>
        <taxon>Saccharococcus</taxon>
    </lineage>
</organism>
<dbReference type="Proteomes" id="UP000075455">
    <property type="component" value="Unassembled WGS sequence"/>
</dbReference>
<evidence type="ECO:0000313" key="2">
    <source>
        <dbReference type="EMBL" id="KYD08253.1"/>
    </source>
</evidence>